<evidence type="ECO:0000313" key="2">
    <source>
        <dbReference type="Proteomes" id="UP001500618"/>
    </source>
</evidence>
<protein>
    <recommendedName>
        <fullName evidence="3">MarR family transcriptional regulator</fullName>
    </recommendedName>
</protein>
<dbReference type="EMBL" id="BAAANY010000039">
    <property type="protein sequence ID" value="GAA1714871.1"/>
    <property type="molecule type" value="Genomic_DNA"/>
</dbReference>
<dbReference type="SUPFAM" id="SSF46785">
    <property type="entry name" value="Winged helix' DNA-binding domain"/>
    <property type="match status" value="1"/>
</dbReference>
<comment type="caution">
    <text evidence="1">The sequence shown here is derived from an EMBL/GenBank/DDBJ whole genome shotgun (WGS) entry which is preliminary data.</text>
</comment>
<reference evidence="1 2" key="1">
    <citation type="journal article" date="2019" name="Int. J. Syst. Evol. Microbiol.">
        <title>The Global Catalogue of Microorganisms (GCM) 10K type strain sequencing project: providing services to taxonomists for standard genome sequencing and annotation.</title>
        <authorList>
            <consortium name="The Broad Institute Genomics Platform"/>
            <consortium name="The Broad Institute Genome Sequencing Center for Infectious Disease"/>
            <person name="Wu L."/>
            <person name="Ma J."/>
        </authorList>
    </citation>
    <scope>NUCLEOTIDE SEQUENCE [LARGE SCALE GENOMIC DNA]</scope>
    <source>
        <strain evidence="1 2">JCM 14718</strain>
    </source>
</reference>
<keyword evidence="2" id="KW-1185">Reference proteome</keyword>
<proteinExistence type="predicted"/>
<dbReference type="Gene3D" id="1.10.10.10">
    <property type="entry name" value="Winged helix-like DNA-binding domain superfamily/Winged helix DNA-binding domain"/>
    <property type="match status" value="1"/>
</dbReference>
<dbReference type="Proteomes" id="UP001500618">
    <property type="component" value="Unassembled WGS sequence"/>
</dbReference>
<dbReference type="InterPro" id="IPR036388">
    <property type="entry name" value="WH-like_DNA-bd_sf"/>
</dbReference>
<name>A0ABN2IZT6_9ACTN</name>
<sequence>MTEHPLPSFGLALGEAARKIGKLHRRALAEAGSDFPSWMLLVLLKEKVTALAVDEVVAELDRRMDLARPAVINLLERTAELGFVAYHPENPTPMVALTEAGAAHFESMYAYARKATDAAIGGIDPEMVETAIRVLLEVDKRAASLMSAPF</sequence>
<dbReference type="InterPro" id="IPR036390">
    <property type="entry name" value="WH_DNA-bd_sf"/>
</dbReference>
<dbReference type="RefSeq" id="WP_163571248.1">
    <property type="nucleotide sequence ID" value="NZ_BAAANY010000039.1"/>
</dbReference>
<organism evidence="1 2">
    <name type="scientific">Fodinicola feengrottensis</name>
    <dbReference type="NCBI Taxonomy" id="435914"/>
    <lineage>
        <taxon>Bacteria</taxon>
        <taxon>Bacillati</taxon>
        <taxon>Actinomycetota</taxon>
        <taxon>Actinomycetes</taxon>
        <taxon>Mycobacteriales</taxon>
        <taxon>Fodinicola</taxon>
    </lineage>
</organism>
<gene>
    <name evidence="1" type="ORF">GCM10009765_74720</name>
</gene>
<accession>A0ABN2IZT6</accession>
<evidence type="ECO:0000313" key="1">
    <source>
        <dbReference type="EMBL" id="GAA1714871.1"/>
    </source>
</evidence>
<evidence type="ECO:0008006" key="3">
    <source>
        <dbReference type="Google" id="ProtNLM"/>
    </source>
</evidence>